<sequence>MSCKKSENTNENTIKIYNIRQALKENIREDQLNALALEKSTDNRAKNSTKAKIHHRVPFYKNKNITLPLLSAVLALSFTCASYFYETHISKYVEKNRIAAENMALQGNISGACSLVDRASNLRPNNKTLKADKIFLQDGKTVDLHINIADNYIKDKNYNMASNELDEAANLISDKAGNFYSLLNKNIENKRMDITVLQIKNEMNNKSSIEDLAELLNKISNYNVKEAGETALELRKRISTVAYNTANEYLKKNDFTSALQTINKGIVYNPGDKKLIKFKQVVISEKNSFETAEKTRIQNAIASAALEDKNNKTNAVQVISSSTDIDKYGDLTINGTVKNIATKPVSSIQIYYTIYDCNNVELGNDSTYVYPNQLSVNETGKFENTEYKMPKGHHFKITKITWSLPQEDSHEDK</sequence>
<comment type="caution">
    <text evidence="3">The sequence shown here is derived from an EMBL/GenBank/DDBJ whole genome shotgun (WGS) entry which is preliminary data.</text>
</comment>
<organism evidence="3 4">
    <name type="scientific">Clostridium lapidicellarium</name>
    <dbReference type="NCBI Taxonomy" id="3240931"/>
    <lineage>
        <taxon>Bacteria</taxon>
        <taxon>Bacillati</taxon>
        <taxon>Bacillota</taxon>
        <taxon>Clostridia</taxon>
        <taxon>Eubacteriales</taxon>
        <taxon>Clostridiaceae</taxon>
        <taxon>Clostridium</taxon>
    </lineage>
</organism>
<feature type="transmembrane region" description="Helical" evidence="2">
    <location>
        <begin position="65"/>
        <end position="85"/>
    </location>
</feature>
<dbReference type="Proteomes" id="UP001565220">
    <property type="component" value="Unassembled WGS sequence"/>
</dbReference>
<dbReference type="PROSITE" id="PS50005">
    <property type="entry name" value="TPR"/>
    <property type="match status" value="1"/>
</dbReference>
<keyword evidence="2" id="KW-0472">Membrane</keyword>
<dbReference type="EMBL" id="JBGFFE010000013">
    <property type="protein sequence ID" value="MEY8763933.1"/>
    <property type="molecule type" value="Genomic_DNA"/>
</dbReference>
<evidence type="ECO:0000256" key="2">
    <source>
        <dbReference type="SAM" id="Phobius"/>
    </source>
</evidence>
<keyword evidence="2" id="KW-0812">Transmembrane</keyword>
<dbReference type="InterPro" id="IPR011990">
    <property type="entry name" value="TPR-like_helical_dom_sf"/>
</dbReference>
<dbReference type="NCBIfam" id="NF038353">
    <property type="entry name" value="FxLYD_dom"/>
    <property type="match status" value="1"/>
</dbReference>
<dbReference type="InterPro" id="IPR047676">
    <property type="entry name" value="FxLYD_dom"/>
</dbReference>
<protein>
    <submittedName>
        <fullName evidence="3">FxLYD domain-containing protein</fullName>
    </submittedName>
</protein>
<keyword evidence="1" id="KW-0802">TPR repeat</keyword>
<dbReference type="SUPFAM" id="SSF48452">
    <property type="entry name" value="TPR-like"/>
    <property type="match status" value="1"/>
</dbReference>
<dbReference type="InterPro" id="IPR019734">
    <property type="entry name" value="TPR_rpt"/>
</dbReference>
<keyword evidence="2" id="KW-1133">Transmembrane helix</keyword>
<gene>
    <name evidence="3" type="ORF">AB8S09_09820</name>
</gene>
<dbReference type="Gene3D" id="1.25.40.10">
    <property type="entry name" value="Tetratricopeptide repeat domain"/>
    <property type="match status" value="1"/>
</dbReference>
<dbReference type="RefSeq" id="WP_369869030.1">
    <property type="nucleotide sequence ID" value="NZ_JBGFFE010000013.1"/>
</dbReference>
<evidence type="ECO:0000313" key="3">
    <source>
        <dbReference type="EMBL" id="MEY8763933.1"/>
    </source>
</evidence>
<evidence type="ECO:0000256" key="1">
    <source>
        <dbReference type="PROSITE-ProRule" id="PRU00339"/>
    </source>
</evidence>
<name>A0ABV4DXG8_9CLOT</name>
<feature type="repeat" description="TPR" evidence="1">
    <location>
        <begin position="239"/>
        <end position="272"/>
    </location>
</feature>
<accession>A0ABV4DXG8</accession>
<reference evidence="3 4" key="1">
    <citation type="submission" date="2024-08" db="EMBL/GenBank/DDBJ databases">
        <title>Clostridium lapicellarii sp. nov., and Clostridium renhuaiense sp. nov., two species isolated from the mud in a fermentation cellar used for producing sauce-flavour Chinese liquors.</title>
        <authorList>
            <person name="Yang F."/>
            <person name="Wang H."/>
            <person name="Chen L.Q."/>
            <person name="Zhou N."/>
            <person name="Lu J.J."/>
            <person name="Pu X.X."/>
            <person name="Wan B."/>
            <person name="Wang L."/>
            <person name="Liu S.J."/>
        </authorList>
    </citation>
    <scope>NUCLEOTIDE SEQUENCE [LARGE SCALE GENOMIC DNA]</scope>
    <source>
        <strain evidence="3 4">MT-113</strain>
    </source>
</reference>
<evidence type="ECO:0000313" key="4">
    <source>
        <dbReference type="Proteomes" id="UP001565220"/>
    </source>
</evidence>
<proteinExistence type="predicted"/>
<keyword evidence="4" id="KW-1185">Reference proteome</keyword>